<evidence type="ECO:0000313" key="7">
    <source>
        <dbReference type="EMBL" id="NKE64699.1"/>
    </source>
</evidence>
<dbReference type="FunFam" id="2.40.50.140:FF:000006">
    <property type="entry name" value="Cold shock protein CspC"/>
    <property type="match status" value="1"/>
</dbReference>
<dbReference type="PROSITE" id="PS51857">
    <property type="entry name" value="CSD_2"/>
    <property type="match status" value="1"/>
</dbReference>
<evidence type="ECO:0000256" key="2">
    <source>
        <dbReference type="ARBA" id="ARBA00022332"/>
    </source>
</evidence>
<dbReference type="SUPFAM" id="SSF50249">
    <property type="entry name" value="Nucleic acid-binding proteins"/>
    <property type="match status" value="1"/>
</dbReference>
<dbReference type="InterPro" id="IPR050181">
    <property type="entry name" value="Cold_shock_domain"/>
</dbReference>
<dbReference type="Proteomes" id="UP000521868">
    <property type="component" value="Unassembled WGS sequence"/>
</dbReference>
<protein>
    <recommendedName>
        <fullName evidence="2">Cold shock-like protein CspA</fullName>
    </recommendedName>
</protein>
<evidence type="ECO:0000256" key="5">
    <source>
        <dbReference type="SAM" id="MobiDB-lite"/>
    </source>
</evidence>
<dbReference type="Pfam" id="PF00313">
    <property type="entry name" value="CSD"/>
    <property type="match status" value="1"/>
</dbReference>
<comment type="subcellular location">
    <subcellularLocation>
        <location evidence="1 4">Cytoplasm</location>
    </subcellularLocation>
</comment>
<name>A0A7X6DCL4_9BURK</name>
<dbReference type="AlphaFoldDB" id="A0A7X6DCL4"/>
<evidence type="ECO:0000256" key="4">
    <source>
        <dbReference type="RuleBase" id="RU000408"/>
    </source>
</evidence>
<dbReference type="InterPro" id="IPR019844">
    <property type="entry name" value="CSD_CS"/>
</dbReference>
<reference evidence="7 8" key="1">
    <citation type="journal article" date="2020" name="Nature">
        <title>Bacterial chemolithoautotrophy via manganese oxidation.</title>
        <authorList>
            <person name="Yu H."/>
            <person name="Leadbetter J.R."/>
        </authorList>
    </citation>
    <scope>NUCLEOTIDE SEQUENCE [LARGE SCALE GENOMIC DNA]</scope>
    <source>
        <strain evidence="7 8">RBP-1</strain>
    </source>
</reference>
<evidence type="ECO:0000313" key="8">
    <source>
        <dbReference type="Proteomes" id="UP000521868"/>
    </source>
</evidence>
<evidence type="ECO:0000256" key="1">
    <source>
        <dbReference type="ARBA" id="ARBA00004496"/>
    </source>
</evidence>
<keyword evidence="3" id="KW-0963">Cytoplasm</keyword>
<sequence length="108" mass="11485">MATGTVKWFNDAKGFGFIEPDGGGADVFAHFSAIAMEGFKTLKQGSRVTFDITEGPKGQLAQNIHTTDVVASPPPQPIATQPTPDRPARHSKVRAPQFHASGHDSATK</sequence>
<dbReference type="RefSeq" id="WP_168105767.1">
    <property type="nucleotide sequence ID" value="NZ_VTOX01000001.1"/>
</dbReference>
<evidence type="ECO:0000259" key="6">
    <source>
        <dbReference type="PROSITE" id="PS51857"/>
    </source>
</evidence>
<organism evidence="7 8">
    <name type="scientific">Ramlibacter lithotrophicus</name>
    <dbReference type="NCBI Taxonomy" id="2606681"/>
    <lineage>
        <taxon>Bacteria</taxon>
        <taxon>Pseudomonadati</taxon>
        <taxon>Pseudomonadota</taxon>
        <taxon>Betaproteobacteria</taxon>
        <taxon>Burkholderiales</taxon>
        <taxon>Comamonadaceae</taxon>
        <taxon>Ramlibacter</taxon>
    </lineage>
</organism>
<dbReference type="CDD" id="cd04458">
    <property type="entry name" value="CSP_CDS"/>
    <property type="match status" value="1"/>
</dbReference>
<dbReference type="InterPro" id="IPR011129">
    <property type="entry name" value="CSD"/>
</dbReference>
<dbReference type="Gene3D" id="2.40.50.140">
    <property type="entry name" value="Nucleic acid-binding proteins"/>
    <property type="match status" value="1"/>
</dbReference>
<dbReference type="InterPro" id="IPR002059">
    <property type="entry name" value="CSP_DNA-bd"/>
</dbReference>
<feature type="domain" description="CSD" evidence="6">
    <location>
        <begin position="1"/>
        <end position="71"/>
    </location>
</feature>
<dbReference type="InterPro" id="IPR012340">
    <property type="entry name" value="NA-bd_OB-fold"/>
</dbReference>
<dbReference type="GO" id="GO:0005829">
    <property type="term" value="C:cytosol"/>
    <property type="evidence" value="ECO:0007669"/>
    <property type="project" value="UniProtKB-ARBA"/>
</dbReference>
<keyword evidence="8" id="KW-1185">Reference proteome</keyword>
<gene>
    <name evidence="7" type="ORF">RAMLITH_02595</name>
</gene>
<proteinExistence type="predicted"/>
<dbReference type="PROSITE" id="PS00352">
    <property type="entry name" value="CSD_1"/>
    <property type="match status" value="1"/>
</dbReference>
<evidence type="ECO:0000256" key="3">
    <source>
        <dbReference type="ARBA" id="ARBA00022490"/>
    </source>
</evidence>
<dbReference type="PANTHER" id="PTHR11544">
    <property type="entry name" value="COLD SHOCK DOMAIN CONTAINING PROTEINS"/>
    <property type="match status" value="1"/>
</dbReference>
<feature type="region of interest" description="Disordered" evidence="5">
    <location>
        <begin position="68"/>
        <end position="108"/>
    </location>
</feature>
<dbReference type="SMART" id="SM00357">
    <property type="entry name" value="CSP"/>
    <property type="match status" value="1"/>
</dbReference>
<dbReference type="EMBL" id="VTOX01000001">
    <property type="protein sequence ID" value="NKE64699.1"/>
    <property type="molecule type" value="Genomic_DNA"/>
</dbReference>
<dbReference type="GO" id="GO:0003676">
    <property type="term" value="F:nucleic acid binding"/>
    <property type="evidence" value="ECO:0007669"/>
    <property type="project" value="InterPro"/>
</dbReference>
<accession>A0A7X6DCL4</accession>
<dbReference type="PRINTS" id="PR00050">
    <property type="entry name" value="COLDSHOCK"/>
</dbReference>
<comment type="caution">
    <text evidence="7">The sequence shown here is derived from an EMBL/GenBank/DDBJ whole genome shotgun (WGS) entry which is preliminary data.</text>
</comment>